<dbReference type="InterPro" id="IPR034139">
    <property type="entry name" value="TOPRIM_OLD"/>
</dbReference>
<sequence length="637" mass="73839">QFLKSRPEPNLLSIMPQVIFIPALRDSKDDVETSNNNSTASKILNYLFNRFLSNRKEIIEFKDAAKNVEKLFEENAKDQFVSKIENKLTNLLQRLIDIEAKLDFSPPDVTSDLAKRTQLWILDKWNIENLLSTRPEHQGHGAQRAVILSLLELLIELENRVNKEEDETNYQRPLLLLIEEPEIYLHPHMCRKMRDTLLKLSRSELCQIICTTHSPVFLDLADRHDGIAIISRNHQGKVVKKQLEEDLFNNDSESRDRLRMILNFDSSANEVFFTKKTTLVEGDCEIACVDAIGEKIAELNKIDYSSHLLTRKDVSIINCRGKLTMPAFQRVLKAFAIPYRIVHDSDDRGRDEDKAARTMNLKIKDLLDDENKLLVHHPNFEEDVFDEKWSKDKPWNARKLILNLDENKLNQTNKLETFYYFALHTTSEEMADTLEIEEFDLEDLFINENQINEIYRIPRKDHRNAINNISMTKTEFEKIRMEGIVELAAGLRRIPDLDLYNTENRSEICGRVISDSMSDTLMIGDYIRLKRLNNACLKSIDSENLGVSLDEISKIIKNGGIYAIAINEGIELGEYTLKRVHLKNVNHGEWICIISADNSETRWGERGKFFVRSSDEVHFAAEVDGLYVLEDKEEKRV</sequence>
<protein>
    <submittedName>
        <fullName evidence="3">OLD family endonuclease</fullName>
    </submittedName>
</protein>
<keyword evidence="3" id="KW-0255">Endonuclease</keyword>
<feature type="domain" description="OLD protein-like TOPRIM" evidence="2">
    <location>
        <begin position="272"/>
        <end position="346"/>
    </location>
</feature>
<dbReference type="CDD" id="cd01026">
    <property type="entry name" value="TOPRIM_OLD"/>
    <property type="match status" value="1"/>
</dbReference>
<dbReference type="EMBL" id="DQAY01000005">
    <property type="protein sequence ID" value="HCO21552.1"/>
    <property type="molecule type" value="Genomic_DNA"/>
</dbReference>
<evidence type="ECO:0000313" key="3">
    <source>
        <dbReference type="EMBL" id="HCO21552.1"/>
    </source>
</evidence>
<evidence type="ECO:0000259" key="1">
    <source>
        <dbReference type="Pfam" id="PF13175"/>
    </source>
</evidence>
<dbReference type="Proteomes" id="UP000263642">
    <property type="component" value="Unassembled WGS sequence"/>
</dbReference>
<dbReference type="PANTHER" id="PTHR43581:SF4">
    <property type="entry name" value="ATP_GTP PHOSPHATASE"/>
    <property type="match status" value="1"/>
</dbReference>
<dbReference type="PANTHER" id="PTHR43581">
    <property type="entry name" value="ATP/GTP PHOSPHATASE"/>
    <property type="match status" value="1"/>
</dbReference>
<name>A0A3D3R0E0_9PLAN</name>
<proteinExistence type="predicted"/>
<dbReference type="InterPro" id="IPR041685">
    <property type="entry name" value="AAA_GajA/Old/RecF-like"/>
</dbReference>
<dbReference type="AlphaFoldDB" id="A0A3D3R0E0"/>
<evidence type="ECO:0000313" key="4">
    <source>
        <dbReference type="Proteomes" id="UP000263642"/>
    </source>
</evidence>
<keyword evidence="3" id="KW-0540">Nuclease</keyword>
<dbReference type="CDD" id="cd06462">
    <property type="entry name" value="Peptidase_S24_S26"/>
    <property type="match status" value="1"/>
</dbReference>
<dbReference type="SUPFAM" id="SSF52540">
    <property type="entry name" value="P-loop containing nucleoside triphosphate hydrolases"/>
    <property type="match status" value="1"/>
</dbReference>
<evidence type="ECO:0000259" key="2">
    <source>
        <dbReference type="Pfam" id="PF20469"/>
    </source>
</evidence>
<feature type="non-terminal residue" evidence="3">
    <location>
        <position position="1"/>
    </location>
</feature>
<feature type="domain" description="Endonuclease GajA/Old nuclease/RecF-like AAA" evidence="1">
    <location>
        <begin position="15"/>
        <end position="217"/>
    </location>
</feature>
<keyword evidence="3" id="KW-0378">Hydrolase</keyword>
<comment type="caution">
    <text evidence="3">The sequence shown here is derived from an EMBL/GenBank/DDBJ whole genome shotgun (WGS) entry which is preliminary data.</text>
</comment>
<dbReference type="GO" id="GO:0004519">
    <property type="term" value="F:endonuclease activity"/>
    <property type="evidence" value="ECO:0007669"/>
    <property type="project" value="UniProtKB-KW"/>
</dbReference>
<reference evidence="3 4" key="1">
    <citation type="journal article" date="2018" name="Nat. Biotechnol.">
        <title>A standardized bacterial taxonomy based on genome phylogeny substantially revises the tree of life.</title>
        <authorList>
            <person name="Parks D.H."/>
            <person name="Chuvochina M."/>
            <person name="Waite D.W."/>
            <person name="Rinke C."/>
            <person name="Skarshewski A."/>
            <person name="Chaumeil P.A."/>
            <person name="Hugenholtz P."/>
        </authorList>
    </citation>
    <scope>NUCLEOTIDE SEQUENCE [LARGE SCALE GENOMIC DNA]</scope>
    <source>
        <strain evidence="3">UBA9375</strain>
    </source>
</reference>
<organism evidence="3 4">
    <name type="scientific">Gimesia maris</name>
    <dbReference type="NCBI Taxonomy" id="122"/>
    <lineage>
        <taxon>Bacteria</taxon>
        <taxon>Pseudomonadati</taxon>
        <taxon>Planctomycetota</taxon>
        <taxon>Planctomycetia</taxon>
        <taxon>Planctomycetales</taxon>
        <taxon>Planctomycetaceae</taxon>
        <taxon>Gimesia</taxon>
    </lineage>
</organism>
<dbReference type="InterPro" id="IPR051396">
    <property type="entry name" value="Bact_Antivir_Def_Nuclease"/>
</dbReference>
<accession>A0A3D3R0E0</accession>
<dbReference type="Pfam" id="PF20469">
    <property type="entry name" value="OLD-like_TOPRIM"/>
    <property type="match status" value="1"/>
</dbReference>
<gene>
    <name evidence="3" type="ORF">DIT97_00195</name>
</gene>
<dbReference type="Pfam" id="PF13175">
    <property type="entry name" value="AAA_15"/>
    <property type="match status" value="1"/>
</dbReference>
<dbReference type="Gene3D" id="3.40.50.300">
    <property type="entry name" value="P-loop containing nucleotide triphosphate hydrolases"/>
    <property type="match status" value="1"/>
</dbReference>
<dbReference type="InterPro" id="IPR027417">
    <property type="entry name" value="P-loop_NTPase"/>
</dbReference>